<evidence type="ECO:0000259" key="3">
    <source>
        <dbReference type="PROSITE" id="PS51898"/>
    </source>
</evidence>
<sequence length="288" mass="32382">MAKKRRRFGSVRRLPSGRFQASFIGPNGGRQYAPDTFRTRTDADRWLVGVEADINKGAWLDDKLGRETFGNYASAYLRDSPNIGDRWEETCRRNMRLHMTELLDLPLIAITPPVVRSWYAKALLGRGGKTSIGQSYRFLRAVMNSAKRDGAIVINPCQIPGAGTDKAKERGIAAPGQIVDLVEAITPRYRAAVLLAAWCGLRRGEVCGLRTDDVDLVDGVVWVRKNRVELLESPKKYDKDPKTDAGRRPVSVPPHVMPYLRDHMKEWAGRDRFFIGKDGQPMRGNAVY</sequence>
<organism evidence="4 5">
    <name type="scientific">Amycolatopsis regifaucium</name>
    <dbReference type="NCBI Taxonomy" id="546365"/>
    <lineage>
        <taxon>Bacteria</taxon>
        <taxon>Bacillati</taxon>
        <taxon>Actinomycetota</taxon>
        <taxon>Actinomycetes</taxon>
        <taxon>Pseudonocardiales</taxon>
        <taxon>Pseudonocardiaceae</taxon>
        <taxon>Amycolatopsis</taxon>
    </lineage>
</organism>
<dbReference type="GO" id="GO:0015074">
    <property type="term" value="P:DNA integration"/>
    <property type="evidence" value="ECO:0007669"/>
    <property type="project" value="InterPro"/>
</dbReference>
<dbReference type="EMBL" id="LQCI01000034">
    <property type="protein sequence ID" value="KZB81815.1"/>
    <property type="molecule type" value="Genomic_DNA"/>
</dbReference>
<dbReference type="InterPro" id="IPR002104">
    <property type="entry name" value="Integrase_catalytic"/>
</dbReference>
<name>A0A154MB48_9PSEU</name>
<accession>A0A154MB48</accession>
<evidence type="ECO:0000256" key="2">
    <source>
        <dbReference type="ARBA" id="ARBA00023172"/>
    </source>
</evidence>
<evidence type="ECO:0000256" key="1">
    <source>
        <dbReference type="ARBA" id="ARBA00023125"/>
    </source>
</evidence>
<keyword evidence="1" id="KW-0238">DNA-binding</keyword>
<dbReference type="Pfam" id="PF26003">
    <property type="entry name" value="Integrase_N_phage"/>
    <property type="match status" value="1"/>
</dbReference>
<dbReference type="SUPFAM" id="SSF56349">
    <property type="entry name" value="DNA breaking-rejoining enzymes"/>
    <property type="match status" value="1"/>
</dbReference>
<dbReference type="InterPro" id="IPR013762">
    <property type="entry name" value="Integrase-like_cat_sf"/>
</dbReference>
<dbReference type="Proteomes" id="UP000076321">
    <property type="component" value="Unassembled WGS sequence"/>
</dbReference>
<feature type="domain" description="Tyr recombinase" evidence="3">
    <location>
        <begin position="168"/>
        <end position="288"/>
    </location>
</feature>
<dbReference type="RefSeq" id="WP_061980195.1">
    <property type="nucleotide sequence ID" value="NZ_FOPQ01000001.1"/>
</dbReference>
<keyword evidence="2" id="KW-0233">DNA recombination</keyword>
<evidence type="ECO:0000313" key="5">
    <source>
        <dbReference type="Proteomes" id="UP000076321"/>
    </source>
</evidence>
<dbReference type="Pfam" id="PF00589">
    <property type="entry name" value="Phage_integrase"/>
    <property type="match status" value="1"/>
</dbReference>
<dbReference type="AlphaFoldDB" id="A0A154MB48"/>
<reference evidence="4 5" key="1">
    <citation type="submission" date="2015-12" db="EMBL/GenBank/DDBJ databases">
        <title>Amycolatopsis regifaucium genome sequencing and assembly.</title>
        <authorList>
            <person name="Mayilraj S."/>
        </authorList>
    </citation>
    <scope>NUCLEOTIDE SEQUENCE [LARGE SCALE GENOMIC DNA]</scope>
    <source>
        <strain evidence="4 5">GY080</strain>
    </source>
</reference>
<dbReference type="Gene3D" id="1.10.150.130">
    <property type="match status" value="1"/>
</dbReference>
<dbReference type="InterPro" id="IPR011010">
    <property type="entry name" value="DNA_brk_join_enz"/>
</dbReference>
<protein>
    <recommendedName>
        <fullName evidence="3">Tyr recombinase domain-containing protein</fullName>
    </recommendedName>
</protein>
<proteinExistence type="predicted"/>
<dbReference type="GO" id="GO:0003677">
    <property type="term" value="F:DNA binding"/>
    <property type="evidence" value="ECO:0007669"/>
    <property type="project" value="UniProtKB-KW"/>
</dbReference>
<dbReference type="Gene3D" id="1.10.443.10">
    <property type="entry name" value="Intergrase catalytic core"/>
    <property type="match status" value="1"/>
</dbReference>
<comment type="caution">
    <text evidence="4">The sequence shown here is derived from an EMBL/GenBank/DDBJ whole genome shotgun (WGS) entry which is preliminary data.</text>
</comment>
<gene>
    <name evidence="4" type="ORF">AVL48_07550</name>
</gene>
<dbReference type="InterPro" id="IPR058717">
    <property type="entry name" value="Phage_L5_Integrase_N"/>
</dbReference>
<dbReference type="GO" id="GO:0006310">
    <property type="term" value="P:DNA recombination"/>
    <property type="evidence" value="ECO:0007669"/>
    <property type="project" value="UniProtKB-KW"/>
</dbReference>
<evidence type="ECO:0000313" key="4">
    <source>
        <dbReference type="EMBL" id="KZB81815.1"/>
    </source>
</evidence>
<dbReference type="InterPro" id="IPR010998">
    <property type="entry name" value="Integrase_recombinase_N"/>
</dbReference>
<dbReference type="PROSITE" id="PS51898">
    <property type="entry name" value="TYR_RECOMBINASE"/>
    <property type="match status" value="1"/>
</dbReference>